<evidence type="ECO:0000256" key="2">
    <source>
        <dbReference type="ARBA" id="ARBA00023043"/>
    </source>
</evidence>
<feature type="coiled-coil region" evidence="3">
    <location>
        <begin position="1558"/>
        <end position="1615"/>
    </location>
</feature>
<dbReference type="InterPro" id="IPR036770">
    <property type="entry name" value="Ankyrin_rpt-contain_sf"/>
</dbReference>
<evidence type="ECO:0000256" key="4">
    <source>
        <dbReference type="SAM" id="MobiDB-lite"/>
    </source>
</evidence>
<dbReference type="PROSITE" id="PS50297">
    <property type="entry name" value="ANK_REP_REGION"/>
    <property type="match status" value="1"/>
</dbReference>
<evidence type="ECO:0000256" key="1">
    <source>
        <dbReference type="ARBA" id="ARBA00022737"/>
    </source>
</evidence>
<evidence type="ECO:0000313" key="5">
    <source>
        <dbReference type="EMBL" id="AYV85307.1"/>
    </source>
</evidence>
<dbReference type="InterPro" id="IPR002110">
    <property type="entry name" value="Ankyrin_rpt"/>
</dbReference>
<keyword evidence="1" id="KW-0677">Repeat</keyword>
<sequence length="1908" mass="220274">MSKYQPKIIINNPEKSVPDDIVEQFFLTIKTADEDNIRNFVAQYKTKYNLVGKKENSGKTPIHIVLELDEKIADNDTKLKLIKFLDEMGCPIDLPDSTNTWPIHLAAGLQSKKIANYFIQKNVSINRKDSSNNTPLHYAIYGKNVVCPKPITVGPLTPPEKTDKLPFNKSLELVNKQLINLLSQNPPQLHAPYTNITLNDNLIHIINTIMKIPEMYAYDKLSRNLETDLVDIFTETALVPTYPSTGKLNEPVPTGSLNIQQDKLEQLIDRIYSNVSEDMLRGLTNPSTIAPNSPGWGPKIPTGPLPTDRRDPNNLEKIMEKDIPAMDTDIRNEYMAIRANSTKTIGIEQAKQEIMPGLVNTIDKEYIDKLVFCPGCTSATNNYGENVTLTKMLFLLAWNHYRTYYVEMLAKRIMDSWKFMNESLHTAILDNGTIKSFPYYMFGQDMNNLIDRPHRYFDDIFSSTIRYYDSIPPGGINKCISNNLLTYFDNTFLPPRGLVSRAPNSNVEYINFFIDTPISAILNTPGYEIFKPEFNKLAGRYPGSNKWGLFLDKLIKELEPRTIKPNIFLYPPNTFTLPRTPLPSSKFMVRGTKTTYTIHEMMRIMEMLHQFITTDNYHPTVYPQIFDRPPNKWTDYVEEMGKESVSGSNTTIEDEYPIYIFLYKLLAKFAQRIVGKEIIKCFTRIVDFSIRDNRLVITNNIKSFNDAYMYNLLLPSDPNPSFINNKIFDDAKNKKWTKDNNLVKWFNTFQLKNNLTDFIINLGLKMHAQVTTTNRNPFRYNTLNDIRDLMVNMQSDPVVNSEIDNIINNMPDFRHAVREYFGILRQVRRPQQIISSSGIIPKYEQITSVADLIDMFDEKLIQFRNKIISQTLFLADIYGYLFIFIKKYIFKIVEDISLLNKIVRDIILFINNNTIYYIPQVFLPALIKQIIAAVRNLLLVRNQLLQFDKRKSVFYNLLDINDNSSIIVTLGDEFVNYVNTQLKLIYTRIMDVVGYHNTVVDFLNYTSAYRLASGDRTTGIKRLFSMNLVPIENFPDLFVDAPDYGAVNNILALYKIPNIVYYADPTEVIDSTVFGDPIYEPTSRQYVLNYDNVMDSLRSGKISNCPSNGDNMQINILYVAPDYSIQEIPNPIEGQWINMDKSNIIKYYDAFIAYLKIPIPINWLDGMPPSIRKLAGPYLRMMKQHVIQDTIQYIIDNKDVDPGTNPRSTRNLYEILQNLGSEPTYTLEDVKIYVMVGKLLDSIINKLLEYAIRQSISTWIYNFVSGKPSLKNLTNTINKTIAIIQEKDHMKLSLDDISKEAIDDLMSVSSKYIDFKLTQIESNPNNLKYSTKDFEPNFVHYLYDINYSSQSSINSNKTCYHVNPDLVSQFIIADTINVKNSDGNTPLHLAVQMNNAELVSILVKKGASLSGFSNIHGQNVVYVAISNIKKHLEFTDKPTVEGTVNNFVVPFNDLLLARLKEDKYNNNMIKNITSGIPVQMVIYNHMFHLYLGNYRYNFSAELKKSMNVILKKHFGFEPELYPTDPFQTTDEQLFKILEPVNPSNRANMAINRTNEKKIEYNQRLLNEISNQINGLENEKQRTADTNQKQFIDDILVELNLRKDSYENKIKSLKVTKEPVIDDYLVSFYHSSTKSISTKIGKRILDIVEFYDVAFGRIGKNKDMYLGIWTNYLEKNLINAPSMILSLTNVVIKNIISSYENGGTEFKSELETVFNFYKEVKNYIELKDSFPRSLEENPILYEEFKQISYLINLILTPAVKNIIYSQIYQNLKEMDAANILLGDQTKILDEISGIEFNGQTIDSYLEDILPNLSFKYFTTIYYNNIDSDKKIIDAYNLFLPIIQIIKTNKIIQVTDESTIVQNFKEYLIPFLINTYQNFIHHIRLAIYSYERYLLNTFQLLSIFKSITIS</sequence>
<dbReference type="EMBL" id="MK072446">
    <property type="protein sequence ID" value="AYV85307.1"/>
    <property type="molecule type" value="Genomic_DNA"/>
</dbReference>
<feature type="region of interest" description="Disordered" evidence="4">
    <location>
        <begin position="286"/>
        <end position="312"/>
    </location>
</feature>
<gene>
    <name evidence="5" type="ORF">Satyrvirus10_8</name>
</gene>
<dbReference type="PANTHER" id="PTHR24193">
    <property type="entry name" value="ANKYRIN REPEAT PROTEIN"/>
    <property type="match status" value="1"/>
</dbReference>
<dbReference type="InterPro" id="IPR050663">
    <property type="entry name" value="Ankyrin-SOCS_Box"/>
</dbReference>
<proteinExistence type="predicted"/>
<evidence type="ECO:0000256" key="3">
    <source>
        <dbReference type="SAM" id="Coils"/>
    </source>
</evidence>
<dbReference type="Pfam" id="PF12796">
    <property type="entry name" value="Ank_2"/>
    <property type="match status" value="2"/>
</dbReference>
<dbReference type="PANTHER" id="PTHR24193:SF121">
    <property type="entry name" value="ADA2A-CONTAINING COMPLEX COMPONENT 3, ISOFORM D"/>
    <property type="match status" value="1"/>
</dbReference>
<dbReference type="GO" id="GO:0045944">
    <property type="term" value="P:positive regulation of transcription by RNA polymerase II"/>
    <property type="evidence" value="ECO:0007669"/>
    <property type="project" value="TreeGrafter"/>
</dbReference>
<reference evidence="5" key="1">
    <citation type="submission" date="2018-10" db="EMBL/GenBank/DDBJ databases">
        <title>Hidden diversity of soil giant viruses.</title>
        <authorList>
            <person name="Schulz F."/>
            <person name="Alteio L."/>
            <person name="Goudeau D."/>
            <person name="Ryan E.M."/>
            <person name="Malmstrom R.R."/>
            <person name="Blanchard J."/>
            <person name="Woyke T."/>
        </authorList>
    </citation>
    <scope>NUCLEOTIDE SEQUENCE</scope>
    <source>
        <strain evidence="5">SAV1</strain>
    </source>
</reference>
<dbReference type="SUPFAM" id="SSF48403">
    <property type="entry name" value="Ankyrin repeat"/>
    <property type="match status" value="2"/>
</dbReference>
<dbReference type="Gene3D" id="1.25.40.20">
    <property type="entry name" value="Ankyrin repeat-containing domain"/>
    <property type="match status" value="2"/>
</dbReference>
<keyword evidence="2" id="KW-0040">ANK repeat</keyword>
<protein>
    <submittedName>
        <fullName evidence="5">Putative ankyrin repeat protein</fullName>
    </submittedName>
</protein>
<dbReference type="PROSITE" id="PS50088">
    <property type="entry name" value="ANK_REPEAT"/>
    <property type="match status" value="1"/>
</dbReference>
<keyword evidence="3" id="KW-0175">Coiled coil</keyword>
<accession>A0A3G5ADQ9</accession>
<dbReference type="SMART" id="SM00248">
    <property type="entry name" value="ANK"/>
    <property type="match status" value="4"/>
</dbReference>
<organism evidence="5">
    <name type="scientific">Satyrvirus sp</name>
    <dbReference type="NCBI Taxonomy" id="2487771"/>
    <lineage>
        <taxon>Viruses</taxon>
        <taxon>Varidnaviria</taxon>
        <taxon>Bamfordvirae</taxon>
        <taxon>Nucleocytoviricota</taxon>
        <taxon>Megaviricetes</taxon>
        <taxon>Imitervirales</taxon>
        <taxon>Mimiviridae</taxon>
        <taxon>Megamimivirinae</taxon>
    </lineage>
</organism>
<name>A0A3G5ADQ9_9VIRU</name>
<dbReference type="GO" id="GO:0000976">
    <property type="term" value="F:transcription cis-regulatory region binding"/>
    <property type="evidence" value="ECO:0007669"/>
    <property type="project" value="TreeGrafter"/>
</dbReference>